<dbReference type="Gramene" id="evm.model.03.1533">
    <property type="protein sequence ID" value="cds.evm.model.03.1533"/>
    <property type="gene ID" value="evm.TU.03.1533"/>
</dbReference>
<accession>A0A803P5M4</accession>
<feature type="domain" description="Reverse transcriptase zinc-binding" evidence="2">
    <location>
        <begin position="155"/>
        <end position="222"/>
    </location>
</feature>
<feature type="domain" description="RNase H type-1" evidence="1">
    <location>
        <begin position="313"/>
        <end position="427"/>
    </location>
</feature>
<dbReference type="Proteomes" id="UP000596661">
    <property type="component" value="Chromosome 3"/>
</dbReference>
<dbReference type="Pfam" id="PF13966">
    <property type="entry name" value="zf-RVT"/>
    <property type="match status" value="1"/>
</dbReference>
<dbReference type="InterPro" id="IPR026960">
    <property type="entry name" value="RVT-Znf"/>
</dbReference>
<reference evidence="3" key="1">
    <citation type="submission" date="2018-11" db="EMBL/GenBank/DDBJ databases">
        <authorList>
            <person name="Grassa J C."/>
        </authorList>
    </citation>
    <scope>NUCLEOTIDE SEQUENCE [LARGE SCALE GENOMIC DNA]</scope>
</reference>
<evidence type="ECO:0008006" key="5">
    <source>
        <dbReference type="Google" id="ProtNLM"/>
    </source>
</evidence>
<dbReference type="InterPro" id="IPR036397">
    <property type="entry name" value="RNaseH_sf"/>
</dbReference>
<evidence type="ECO:0000313" key="3">
    <source>
        <dbReference type="EnsemblPlants" id="cds.evm.model.03.1533"/>
    </source>
</evidence>
<reference evidence="3" key="2">
    <citation type="submission" date="2021-03" db="UniProtKB">
        <authorList>
            <consortium name="EnsemblPlants"/>
        </authorList>
    </citation>
    <scope>IDENTIFICATION</scope>
</reference>
<dbReference type="SUPFAM" id="SSF53098">
    <property type="entry name" value="Ribonuclease H-like"/>
    <property type="match status" value="1"/>
</dbReference>
<sequence>MYRLILSKAGRACLIQSVCSSIATYVAASDVIPKSIARKVDKELRDFWWGDTNSKKTIHTISWNSLCHPKLRGGLERQFLDIESVSGDSGLWKAIVKARSLLSEGLCRKIGNGKETSIWFDPWVPHSTKRPTPLLDATHGVAWVSQFVEENFRWKVDMLIWKSRIHPRLKLIWWQLERDVFPTRGKLANFIELSNVSCPICGEGMETAFHLLWECSLAKALWFNSGLGMRVDRIDVHEWKHWCTWFKTLHNRPPNVSFEDILIVGLCIVETMWKERNSIIHGGDRSIVRELILHLNRRISEHSHWGCGGAMSNDGSVIATVARDEKGSILTIKAENLLISDPKVAEAHAVCMAADLSVERKMGKVIFQSDNLRVVNAFSAEFKSAADFNLANLRSRFRSICSALNEWKIVHVPRAGNFMAHNIAKWACSTGTVGIIHLASLDRNVLNDYVEWREHVG</sequence>
<organism evidence="3 4">
    <name type="scientific">Cannabis sativa</name>
    <name type="common">Hemp</name>
    <name type="synonym">Marijuana</name>
    <dbReference type="NCBI Taxonomy" id="3483"/>
    <lineage>
        <taxon>Eukaryota</taxon>
        <taxon>Viridiplantae</taxon>
        <taxon>Streptophyta</taxon>
        <taxon>Embryophyta</taxon>
        <taxon>Tracheophyta</taxon>
        <taxon>Spermatophyta</taxon>
        <taxon>Magnoliopsida</taxon>
        <taxon>eudicotyledons</taxon>
        <taxon>Gunneridae</taxon>
        <taxon>Pentapetalae</taxon>
        <taxon>rosids</taxon>
        <taxon>fabids</taxon>
        <taxon>Rosales</taxon>
        <taxon>Cannabaceae</taxon>
        <taxon>Cannabis</taxon>
    </lineage>
</organism>
<dbReference type="PANTHER" id="PTHR33116">
    <property type="entry name" value="REVERSE TRANSCRIPTASE ZINC-BINDING DOMAIN-CONTAINING PROTEIN-RELATED-RELATED"/>
    <property type="match status" value="1"/>
</dbReference>
<dbReference type="InterPro" id="IPR044730">
    <property type="entry name" value="RNase_H-like_dom_plant"/>
</dbReference>
<dbReference type="GO" id="GO:0003676">
    <property type="term" value="F:nucleic acid binding"/>
    <property type="evidence" value="ECO:0007669"/>
    <property type="project" value="InterPro"/>
</dbReference>
<protein>
    <recommendedName>
        <fullName evidence="5">Reverse transcriptase</fullName>
    </recommendedName>
</protein>
<dbReference type="Pfam" id="PF13456">
    <property type="entry name" value="RVT_3"/>
    <property type="match status" value="1"/>
</dbReference>
<dbReference type="Gene3D" id="3.30.420.10">
    <property type="entry name" value="Ribonuclease H-like superfamily/Ribonuclease H"/>
    <property type="match status" value="1"/>
</dbReference>
<dbReference type="EnsemblPlants" id="evm.model.03.1533">
    <property type="protein sequence ID" value="cds.evm.model.03.1533"/>
    <property type="gene ID" value="evm.TU.03.1533"/>
</dbReference>
<evidence type="ECO:0000259" key="2">
    <source>
        <dbReference type="Pfam" id="PF13966"/>
    </source>
</evidence>
<evidence type="ECO:0000313" key="4">
    <source>
        <dbReference type="Proteomes" id="UP000596661"/>
    </source>
</evidence>
<dbReference type="InterPro" id="IPR012337">
    <property type="entry name" value="RNaseH-like_sf"/>
</dbReference>
<dbReference type="InterPro" id="IPR002156">
    <property type="entry name" value="RNaseH_domain"/>
</dbReference>
<dbReference type="PANTHER" id="PTHR33116:SF78">
    <property type="entry name" value="OS12G0587133 PROTEIN"/>
    <property type="match status" value="1"/>
</dbReference>
<dbReference type="AlphaFoldDB" id="A0A803P5M4"/>
<dbReference type="EMBL" id="UZAU01000318">
    <property type="status" value="NOT_ANNOTATED_CDS"/>
    <property type="molecule type" value="Genomic_DNA"/>
</dbReference>
<dbReference type="CDD" id="cd06222">
    <property type="entry name" value="RNase_H_like"/>
    <property type="match status" value="1"/>
</dbReference>
<name>A0A803P5M4_CANSA</name>
<proteinExistence type="predicted"/>
<dbReference type="GO" id="GO:0004523">
    <property type="term" value="F:RNA-DNA hybrid ribonuclease activity"/>
    <property type="evidence" value="ECO:0007669"/>
    <property type="project" value="InterPro"/>
</dbReference>
<evidence type="ECO:0000259" key="1">
    <source>
        <dbReference type="Pfam" id="PF13456"/>
    </source>
</evidence>
<keyword evidence="4" id="KW-1185">Reference proteome</keyword>